<sequence length="159" mass="18264">MSEFFYVTQDKDVVIDDSVTSRNSTWSSEQIFEEIINHIQGNSGGTNLKYREINDTINLKAGEEITKDYDLGDNTMILTTLYLDIPDGSTFRFRVFDKVKNGFLLYDSGKVMHYTDSVFIPYQDKDKDTNLLHTVITNYNPNNSETLNVKLLGLEVQKI</sequence>
<dbReference type="RefSeq" id="WP_106064322.1">
    <property type="nucleotide sequence ID" value="NZ_PVXO01000060.1"/>
</dbReference>
<keyword evidence="2" id="KW-1185">Reference proteome</keyword>
<dbReference type="Proteomes" id="UP000239706">
    <property type="component" value="Unassembled WGS sequence"/>
</dbReference>
<dbReference type="OrthoDB" id="1907966at2"/>
<dbReference type="AlphaFoldDB" id="A0A2T0B1W3"/>
<dbReference type="EMBL" id="PVXO01000060">
    <property type="protein sequence ID" value="PRR77706.1"/>
    <property type="molecule type" value="Genomic_DNA"/>
</dbReference>
<comment type="caution">
    <text evidence="1">The sequence shown here is derived from an EMBL/GenBank/DDBJ whole genome shotgun (WGS) entry which is preliminary data.</text>
</comment>
<evidence type="ECO:0000313" key="1">
    <source>
        <dbReference type="EMBL" id="PRR77706.1"/>
    </source>
</evidence>
<protein>
    <submittedName>
        <fullName evidence="1">Uncharacterized protein</fullName>
    </submittedName>
</protein>
<proteinExistence type="predicted"/>
<evidence type="ECO:0000313" key="2">
    <source>
        <dbReference type="Proteomes" id="UP000239706"/>
    </source>
</evidence>
<name>A0A2T0B1W3_9CLOT</name>
<accession>A0A2T0B1W3</accession>
<organism evidence="1 2">
    <name type="scientific">Clostridium liquoris</name>
    <dbReference type="NCBI Taxonomy" id="1289519"/>
    <lineage>
        <taxon>Bacteria</taxon>
        <taxon>Bacillati</taxon>
        <taxon>Bacillota</taxon>
        <taxon>Clostridia</taxon>
        <taxon>Eubacteriales</taxon>
        <taxon>Clostridiaceae</taxon>
        <taxon>Clostridium</taxon>
    </lineage>
</organism>
<gene>
    <name evidence="1" type="ORF">CLLI_22700</name>
</gene>
<reference evidence="1 2" key="1">
    <citation type="submission" date="2018-03" db="EMBL/GenBank/DDBJ databases">
        <title>Genome sequence of Clostridium liquoris DSM 100320.</title>
        <authorList>
            <person name="Poehlein A."/>
            <person name="Daniel R."/>
        </authorList>
    </citation>
    <scope>NUCLEOTIDE SEQUENCE [LARGE SCALE GENOMIC DNA]</scope>
    <source>
        <strain evidence="1 2">DSM 100320</strain>
    </source>
</reference>